<evidence type="ECO:0000313" key="1">
    <source>
        <dbReference type="EMBL" id="KAJ9051336.1"/>
    </source>
</evidence>
<reference evidence="1" key="1">
    <citation type="submission" date="2022-04" db="EMBL/GenBank/DDBJ databases">
        <title>Genome of the entomopathogenic fungus Entomophthora muscae.</title>
        <authorList>
            <person name="Elya C."/>
            <person name="Lovett B.R."/>
            <person name="Lee E."/>
            <person name="Macias A.M."/>
            <person name="Hajek A.E."/>
            <person name="De Bivort B.L."/>
            <person name="Kasson M.T."/>
            <person name="De Fine Licht H.H."/>
            <person name="Stajich J.E."/>
        </authorList>
    </citation>
    <scope>NUCLEOTIDE SEQUENCE</scope>
    <source>
        <strain evidence="1">Berkeley</strain>
    </source>
</reference>
<name>A0ACC2RMQ7_9FUNG</name>
<organism evidence="1 2">
    <name type="scientific">Entomophthora muscae</name>
    <dbReference type="NCBI Taxonomy" id="34485"/>
    <lineage>
        <taxon>Eukaryota</taxon>
        <taxon>Fungi</taxon>
        <taxon>Fungi incertae sedis</taxon>
        <taxon>Zoopagomycota</taxon>
        <taxon>Entomophthoromycotina</taxon>
        <taxon>Entomophthoromycetes</taxon>
        <taxon>Entomophthorales</taxon>
        <taxon>Entomophthoraceae</taxon>
        <taxon>Entomophthora</taxon>
    </lineage>
</organism>
<accession>A0ACC2RMQ7</accession>
<proteinExistence type="predicted"/>
<dbReference type="Proteomes" id="UP001165960">
    <property type="component" value="Unassembled WGS sequence"/>
</dbReference>
<dbReference type="EMBL" id="QTSX02007115">
    <property type="protein sequence ID" value="KAJ9051336.1"/>
    <property type="molecule type" value="Genomic_DNA"/>
</dbReference>
<protein>
    <submittedName>
        <fullName evidence="1">Uncharacterized protein</fullName>
    </submittedName>
</protein>
<comment type="caution">
    <text evidence="1">The sequence shown here is derived from an EMBL/GenBank/DDBJ whole genome shotgun (WGS) entry which is preliminary data.</text>
</comment>
<evidence type="ECO:0000313" key="2">
    <source>
        <dbReference type="Proteomes" id="UP001165960"/>
    </source>
</evidence>
<sequence length="331" mass="36297">MNTFNFLLSALSLVSAASSVSSNGTKEIEIKDNVNYVLKLGTCDQKAEFEVKIKDGTENLPYLYPKFETGDATVATKVFDTKLASDLKKIASEVIGDAKVWQYVKELSKAAKDPPAAEYYVNSAKYVEVMLKAGLDEQDKLIEQTEMDGIKAAAKKVNGVDFARYVKEVLITIDTATKNDPPKADKASDFKTDSVANNPSSAEKAVEKTHTETSEYTKHASEIKKALNTLKEFVDIDHAFPGHFKIADFKFNAINFTGNKTTNYEVYVTPPNAHESANIKSPVTFDVDVNFICGADKNETTKYKFTVTSNARAVSLVSSAAVLAATFFLIL</sequence>
<keyword evidence="2" id="KW-1185">Reference proteome</keyword>
<gene>
    <name evidence="1" type="ORF">DSO57_1005624</name>
</gene>